<dbReference type="GeneID" id="28763821"/>
<dbReference type="AlphaFoldDB" id="A0A177C6M2"/>
<protein>
    <submittedName>
        <fullName evidence="1">Uncharacterized protein</fullName>
    </submittedName>
</protein>
<dbReference type="InParanoid" id="A0A177C6M2"/>
<dbReference type="Proteomes" id="UP000077069">
    <property type="component" value="Unassembled WGS sequence"/>
</dbReference>
<evidence type="ECO:0000313" key="2">
    <source>
        <dbReference type="Proteomes" id="UP000077069"/>
    </source>
</evidence>
<sequence>MAKSAYRLVGSTVPLLVDHGDQAQKSMTSVTRFTTRQSRPRKHASYGVTSAWAGSRCDDGPQRSGACVHCCLIRSKLSDGVDPSDPRCSRGIMRVHNLRASRFGSSMIGLLILKKSSLNRSQPGSMYHDRRFTRLGQHFQARRRSDSAAWMQLELGAGQIPASSCAGWLVVVGLGATQSAFCFKRVRSGARRV</sequence>
<evidence type="ECO:0000313" key="1">
    <source>
        <dbReference type="EMBL" id="OAG02771.1"/>
    </source>
</evidence>
<dbReference type="RefSeq" id="XP_018033136.1">
    <property type="nucleotide sequence ID" value="XM_018180335.1"/>
</dbReference>
<accession>A0A177C6M2</accession>
<proteinExistence type="predicted"/>
<gene>
    <name evidence="1" type="ORF">CC84DRAFT_1178363</name>
</gene>
<keyword evidence="2" id="KW-1185">Reference proteome</keyword>
<organism evidence="1 2">
    <name type="scientific">Paraphaeosphaeria sporulosa</name>
    <dbReference type="NCBI Taxonomy" id="1460663"/>
    <lineage>
        <taxon>Eukaryota</taxon>
        <taxon>Fungi</taxon>
        <taxon>Dikarya</taxon>
        <taxon>Ascomycota</taxon>
        <taxon>Pezizomycotina</taxon>
        <taxon>Dothideomycetes</taxon>
        <taxon>Pleosporomycetidae</taxon>
        <taxon>Pleosporales</taxon>
        <taxon>Massarineae</taxon>
        <taxon>Didymosphaeriaceae</taxon>
        <taxon>Paraphaeosphaeria</taxon>
    </lineage>
</organism>
<name>A0A177C6M2_9PLEO</name>
<reference evidence="1 2" key="1">
    <citation type="submission" date="2016-05" db="EMBL/GenBank/DDBJ databases">
        <title>Comparative analysis of secretome profiles of manganese(II)-oxidizing ascomycete fungi.</title>
        <authorList>
            <consortium name="DOE Joint Genome Institute"/>
            <person name="Zeiner C.A."/>
            <person name="Purvine S.O."/>
            <person name="Zink E.M."/>
            <person name="Wu S."/>
            <person name="Pasa-Tolic L."/>
            <person name="Chaput D.L."/>
            <person name="Haridas S."/>
            <person name="Grigoriev I.V."/>
            <person name="Santelli C.M."/>
            <person name="Hansel C.M."/>
        </authorList>
    </citation>
    <scope>NUCLEOTIDE SEQUENCE [LARGE SCALE GENOMIC DNA]</scope>
    <source>
        <strain evidence="1 2">AP3s5-JAC2a</strain>
    </source>
</reference>
<dbReference type="EMBL" id="KV441555">
    <property type="protein sequence ID" value="OAG02771.1"/>
    <property type="molecule type" value="Genomic_DNA"/>
</dbReference>